<evidence type="ECO:0000313" key="2">
    <source>
        <dbReference type="EMBL" id="VGO20306.1"/>
    </source>
</evidence>
<dbReference type="PANTHER" id="PTHR47099">
    <property type="entry name" value="METHYLCOBAMIDE:COM METHYLTRANSFERASE MTBA"/>
    <property type="match status" value="1"/>
</dbReference>
<dbReference type="GO" id="GO:0006779">
    <property type="term" value="P:porphyrin-containing compound biosynthetic process"/>
    <property type="evidence" value="ECO:0007669"/>
    <property type="project" value="InterPro"/>
</dbReference>
<feature type="domain" description="Uroporphyrinogen decarboxylase (URO-D)" evidence="1">
    <location>
        <begin position="5"/>
        <end position="327"/>
    </location>
</feature>
<sequence>MNGFERYMAILKGKPVDFIPRTPILMQFAAEHIGSDYAKFASDHRVLVEANEVCAKEFGFDQLSCISDPYRETQGFGSEVTYVPDGPPRSTHPLQATKDLSVLAQPDPFTSERMLDRIKAVESYKQKFGGEYSILGWVEGPAAEAADLRDLTPFMIDLLDDEAFACELMDRCTDNAIAFARAQIEAGADTIGIGDAIASQIDPDTYEQLILPREKRQVEAIQEMGAFAKLHICGNITHLLPGIADLGIDIIDVDHMVNLSEVRKTLGNHVAIAGNMDPVSVILNATPQSIREATNRAYREAGNPFLVNAGCEIPPGTPIENLKALCEPLAFKLKALE</sequence>
<evidence type="ECO:0000259" key="1">
    <source>
        <dbReference type="Pfam" id="PF01208"/>
    </source>
</evidence>
<dbReference type="InterPro" id="IPR052024">
    <property type="entry name" value="Methanogen_methyltrans"/>
</dbReference>
<dbReference type="SUPFAM" id="SSF51726">
    <property type="entry name" value="UROD/MetE-like"/>
    <property type="match status" value="1"/>
</dbReference>
<dbReference type="AlphaFoldDB" id="A0A6C2UMG4"/>
<dbReference type="Pfam" id="PF01208">
    <property type="entry name" value="URO-D"/>
    <property type="match status" value="1"/>
</dbReference>
<proteinExistence type="predicted"/>
<dbReference type="CDD" id="cd03465">
    <property type="entry name" value="URO-D_like"/>
    <property type="match status" value="1"/>
</dbReference>
<evidence type="ECO:0000313" key="3">
    <source>
        <dbReference type="Proteomes" id="UP000346198"/>
    </source>
</evidence>
<dbReference type="Proteomes" id="UP000346198">
    <property type="component" value="Unassembled WGS sequence"/>
</dbReference>
<protein>
    <submittedName>
        <fullName evidence="2">Uroporphyrinogen decarboxylase</fullName>
    </submittedName>
</protein>
<dbReference type="Gene3D" id="3.20.20.210">
    <property type="match status" value="1"/>
</dbReference>
<dbReference type="InterPro" id="IPR038071">
    <property type="entry name" value="UROD/MetE-like_sf"/>
</dbReference>
<dbReference type="EMBL" id="CAAHFH010000001">
    <property type="protein sequence ID" value="VGO20306.1"/>
    <property type="molecule type" value="Genomic_DNA"/>
</dbReference>
<accession>A0A6C2UMG4</accession>
<gene>
    <name evidence="2" type="primary">hemE_3</name>
    <name evidence="2" type="ORF">SCARR_02368</name>
</gene>
<organism evidence="2 3">
    <name type="scientific">Pontiella sulfatireligans</name>
    <dbReference type="NCBI Taxonomy" id="2750658"/>
    <lineage>
        <taxon>Bacteria</taxon>
        <taxon>Pseudomonadati</taxon>
        <taxon>Kiritimatiellota</taxon>
        <taxon>Kiritimatiellia</taxon>
        <taxon>Kiritimatiellales</taxon>
        <taxon>Pontiellaceae</taxon>
        <taxon>Pontiella</taxon>
    </lineage>
</organism>
<dbReference type="InterPro" id="IPR000257">
    <property type="entry name" value="Uroporphyrinogen_deCOase"/>
</dbReference>
<keyword evidence="3" id="KW-1185">Reference proteome</keyword>
<reference evidence="2 3" key="1">
    <citation type="submission" date="2019-04" db="EMBL/GenBank/DDBJ databases">
        <authorList>
            <person name="Van Vliet M D."/>
        </authorList>
    </citation>
    <scope>NUCLEOTIDE SEQUENCE [LARGE SCALE GENOMIC DNA]</scope>
    <source>
        <strain evidence="2 3">F21</strain>
    </source>
</reference>
<dbReference type="RefSeq" id="WP_136061738.1">
    <property type="nucleotide sequence ID" value="NZ_CAAHFH010000001.1"/>
</dbReference>
<name>A0A6C2UMG4_9BACT</name>
<dbReference type="GO" id="GO:0004853">
    <property type="term" value="F:uroporphyrinogen decarboxylase activity"/>
    <property type="evidence" value="ECO:0007669"/>
    <property type="project" value="InterPro"/>
</dbReference>
<dbReference type="PANTHER" id="PTHR47099:SF1">
    <property type="entry name" value="METHYLCOBAMIDE:COM METHYLTRANSFERASE MTBA"/>
    <property type="match status" value="1"/>
</dbReference>